<dbReference type="Proteomes" id="UP001054837">
    <property type="component" value="Unassembled WGS sequence"/>
</dbReference>
<keyword evidence="2" id="KW-1185">Reference proteome</keyword>
<accession>A0AAV4MBE9</accession>
<name>A0AAV4MBE9_9ARAC</name>
<evidence type="ECO:0000313" key="1">
    <source>
        <dbReference type="EMBL" id="GIX69150.1"/>
    </source>
</evidence>
<protein>
    <submittedName>
        <fullName evidence="1">Uncharacterized protein</fullName>
    </submittedName>
</protein>
<proteinExistence type="predicted"/>
<dbReference type="AlphaFoldDB" id="A0AAV4MBE9"/>
<gene>
    <name evidence="1" type="ORF">CDAR_486231</name>
</gene>
<evidence type="ECO:0000313" key="2">
    <source>
        <dbReference type="Proteomes" id="UP001054837"/>
    </source>
</evidence>
<comment type="caution">
    <text evidence="1">The sequence shown here is derived from an EMBL/GenBank/DDBJ whole genome shotgun (WGS) entry which is preliminary data.</text>
</comment>
<dbReference type="EMBL" id="BPLQ01000233">
    <property type="protein sequence ID" value="GIX69150.1"/>
    <property type="molecule type" value="Genomic_DNA"/>
</dbReference>
<organism evidence="1 2">
    <name type="scientific">Caerostris darwini</name>
    <dbReference type="NCBI Taxonomy" id="1538125"/>
    <lineage>
        <taxon>Eukaryota</taxon>
        <taxon>Metazoa</taxon>
        <taxon>Ecdysozoa</taxon>
        <taxon>Arthropoda</taxon>
        <taxon>Chelicerata</taxon>
        <taxon>Arachnida</taxon>
        <taxon>Araneae</taxon>
        <taxon>Araneomorphae</taxon>
        <taxon>Entelegynae</taxon>
        <taxon>Araneoidea</taxon>
        <taxon>Araneidae</taxon>
        <taxon>Caerostris</taxon>
    </lineage>
</organism>
<sequence length="92" mass="10378">MFHPVLKQIKARVLSLWESFRRGVRKGCTGDSGKGGGSGWCSGKESAFCWYIGRVINEHDNSQTLIEFKRTVAGKVRQQQMYACCVSQFTRS</sequence>
<reference evidence="1 2" key="1">
    <citation type="submission" date="2021-06" db="EMBL/GenBank/DDBJ databases">
        <title>Caerostris darwini draft genome.</title>
        <authorList>
            <person name="Kono N."/>
            <person name="Arakawa K."/>
        </authorList>
    </citation>
    <scope>NUCLEOTIDE SEQUENCE [LARGE SCALE GENOMIC DNA]</scope>
</reference>